<sequence>MRELRVDMFSTVDGFGGPGPRSAPYWGYGAPGLFEWMHAQLAEDHVMVMGATSYRLMSEIVANGDDPTFARMAELPKIVFSKTIQPPLTWANTTIISEPVETAMPELKAMADGLPMRTIGSPSLVRSLFRLGLVDRVLVMRVDALRADEIDVMGVGRGLDPAHVDFVRSRARLSCSRMRSGRCRMSSFVYR</sequence>
<dbReference type="Proteomes" id="UP001597145">
    <property type="component" value="Unassembled WGS sequence"/>
</dbReference>
<proteinExistence type="predicted"/>
<accession>A0ABW4FEQ1</accession>
<feature type="domain" description="Bacterial bifunctional deaminase-reductase C-terminal" evidence="1">
    <location>
        <begin position="4"/>
        <end position="140"/>
    </location>
</feature>
<dbReference type="EMBL" id="JBHUCP010000003">
    <property type="protein sequence ID" value="MFD1528679.1"/>
    <property type="molecule type" value="Genomic_DNA"/>
</dbReference>
<gene>
    <name evidence="2" type="ORF">ACFSCY_04420</name>
</gene>
<protein>
    <submittedName>
        <fullName evidence="2">Dihydrofolate reductase family protein</fullName>
    </submittedName>
</protein>
<keyword evidence="3" id="KW-1185">Reference proteome</keyword>
<dbReference type="InterPro" id="IPR024072">
    <property type="entry name" value="DHFR-like_dom_sf"/>
</dbReference>
<evidence type="ECO:0000313" key="3">
    <source>
        <dbReference type="Proteomes" id="UP001597145"/>
    </source>
</evidence>
<dbReference type="RefSeq" id="WP_343969942.1">
    <property type="nucleotide sequence ID" value="NZ_BAAAJG010000001.1"/>
</dbReference>
<evidence type="ECO:0000259" key="1">
    <source>
        <dbReference type="Pfam" id="PF01872"/>
    </source>
</evidence>
<dbReference type="SUPFAM" id="SSF53597">
    <property type="entry name" value="Dihydrofolate reductase-like"/>
    <property type="match status" value="1"/>
</dbReference>
<evidence type="ECO:0000313" key="2">
    <source>
        <dbReference type="EMBL" id="MFD1528679.1"/>
    </source>
</evidence>
<reference evidence="3" key="1">
    <citation type="journal article" date="2019" name="Int. J. Syst. Evol. Microbiol.">
        <title>The Global Catalogue of Microorganisms (GCM) 10K type strain sequencing project: providing services to taxonomists for standard genome sequencing and annotation.</title>
        <authorList>
            <consortium name="The Broad Institute Genomics Platform"/>
            <consortium name="The Broad Institute Genome Sequencing Center for Infectious Disease"/>
            <person name="Wu L."/>
            <person name="Ma J."/>
        </authorList>
    </citation>
    <scope>NUCLEOTIDE SEQUENCE [LARGE SCALE GENOMIC DNA]</scope>
    <source>
        <strain evidence="3">JCM 12165</strain>
    </source>
</reference>
<organism evidence="2 3">
    <name type="scientific">Pseudonocardia aurantiaca</name>
    <dbReference type="NCBI Taxonomy" id="75290"/>
    <lineage>
        <taxon>Bacteria</taxon>
        <taxon>Bacillati</taxon>
        <taxon>Actinomycetota</taxon>
        <taxon>Actinomycetes</taxon>
        <taxon>Pseudonocardiales</taxon>
        <taxon>Pseudonocardiaceae</taxon>
        <taxon>Pseudonocardia</taxon>
    </lineage>
</organism>
<dbReference type="Gene3D" id="3.40.430.10">
    <property type="entry name" value="Dihydrofolate Reductase, subunit A"/>
    <property type="match status" value="1"/>
</dbReference>
<dbReference type="InterPro" id="IPR002734">
    <property type="entry name" value="RibDG_C"/>
</dbReference>
<comment type="caution">
    <text evidence="2">The sequence shown here is derived from an EMBL/GenBank/DDBJ whole genome shotgun (WGS) entry which is preliminary data.</text>
</comment>
<name>A0ABW4FEQ1_9PSEU</name>
<dbReference type="Pfam" id="PF01872">
    <property type="entry name" value="RibD_C"/>
    <property type="match status" value="1"/>
</dbReference>